<comment type="catalytic activity">
    <reaction evidence="9">
        <text>O-phospho-L-serine + H2O = L-serine + phosphate</text>
        <dbReference type="Rhea" id="RHEA:21208"/>
        <dbReference type="ChEBI" id="CHEBI:15377"/>
        <dbReference type="ChEBI" id="CHEBI:33384"/>
        <dbReference type="ChEBI" id="CHEBI:43474"/>
        <dbReference type="ChEBI" id="CHEBI:57524"/>
        <dbReference type="EC" id="3.1.3.3"/>
    </reaction>
</comment>
<evidence type="ECO:0000256" key="3">
    <source>
        <dbReference type="ARBA" id="ARBA00012640"/>
    </source>
</evidence>
<protein>
    <recommendedName>
        <fullName evidence="3">phosphoserine phosphatase</fullName>
        <ecNumber evidence="3">3.1.3.3</ecNumber>
    </recommendedName>
</protein>
<reference evidence="12 13" key="1">
    <citation type="journal article" date="2015" name="Antonie Van Leeuwenhoek">
        <title>Lampropedia puyangensis sp. nov., isolated from symptomatic bark of Populus ? euramericana canker and emended description of Lampropedia hyalina (Ehrenberg 1832) Lee et al. 2004.</title>
        <authorList>
            <person name="Li Y."/>
            <person name="Wang T."/>
            <person name="Piao C.G."/>
            <person name="Wang L.F."/>
            <person name="Tian G.Z."/>
            <person name="Zhu T.H."/>
            <person name="Guo M.W."/>
        </authorList>
    </citation>
    <scope>NUCLEOTIDE SEQUENCE [LARGE SCALE GENOMIC DNA]</scope>
    <source>
        <strain evidence="12 13">2-bin</strain>
    </source>
</reference>
<dbReference type="EMBL" id="STFG01000001">
    <property type="protein sequence ID" value="THU05128.1"/>
    <property type="molecule type" value="Genomic_DNA"/>
</dbReference>
<dbReference type="GO" id="GO:0000287">
    <property type="term" value="F:magnesium ion binding"/>
    <property type="evidence" value="ECO:0007669"/>
    <property type="project" value="TreeGrafter"/>
</dbReference>
<evidence type="ECO:0000256" key="6">
    <source>
        <dbReference type="ARBA" id="ARBA00022801"/>
    </source>
</evidence>
<keyword evidence="4" id="KW-0028">Amino-acid biosynthesis</keyword>
<keyword evidence="7" id="KW-0460">Magnesium</keyword>
<name>A0A4S8FBU1_9BURK</name>
<dbReference type="RefSeq" id="WP_136571840.1">
    <property type="nucleotide sequence ID" value="NZ_STFG01000001.1"/>
</dbReference>
<evidence type="ECO:0000313" key="12">
    <source>
        <dbReference type="EMBL" id="THU05128.1"/>
    </source>
</evidence>
<evidence type="ECO:0000256" key="2">
    <source>
        <dbReference type="ARBA" id="ARBA00005135"/>
    </source>
</evidence>
<evidence type="ECO:0000256" key="1">
    <source>
        <dbReference type="ARBA" id="ARBA00001946"/>
    </source>
</evidence>
<keyword evidence="6 12" id="KW-0378">Hydrolase</keyword>
<keyword evidence="8" id="KW-0718">Serine biosynthesis</keyword>
<dbReference type="Gene3D" id="1.20.1440.320">
    <property type="match status" value="1"/>
</dbReference>
<dbReference type="OrthoDB" id="1633110at2"/>
<keyword evidence="11" id="KW-0732">Signal</keyword>
<comment type="cofactor">
    <cofactor evidence="1">
        <name>Mg(2+)</name>
        <dbReference type="ChEBI" id="CHEBI:18420"/>
    </cofactor>
</comment>
<evidence type="ECO:0000256" key="5">
    <source>
        <dbReference type="ARBA" id="ARBA00022723"/>
    </source>
</evidence>
<evidence type="ECO:0000256" key="7">
    <source>
        <dbReference type="ARBA" id="ARBA00022842"/>
    </source>
</evidence>
<organism evidence="12 13">
    <name type="scientific">Lampropedia puyangensis</name>
    <dbReference type="NCBI Taxonomy" id="1330072"/>
    <lineage>
        <taxon>Bacteria</taxon>
        <taxon>Pseudomonadati</taxon>
        <taxon>Pseudomonadota</taxon>
        <taxon>Betaproteobacteria</taxon>
        <taxon>Burkholderiales</taxon>
        <taxon>Comamonadaceae</taxon>
        <taxon>Lampropedia</taxon>
    </lineage>
</organism>
<dbReference type="GO" id="GO:0005737">
    <property type="term" value="C:cytoplasm"/>
    <property type="evidence" value="ECO:0007669"/>
    <property type="project" value="TreeGrafter"/>
</dbReference>
<dbReference type="InterPro" id="IPR036412">
    <property type="entry name" value="HAD-like_sf"/>
</dbReference>
<dbReference type="PANTHER" id="PTHR43344">
    <property type="entry name" value="PHOSPHOSERINE PHOSPHATASE"/>
    <property type="match status" value="1"/>
</dbReference>
<dbReference type="AlphaFoldDB" id="A0A4S8FBU1"/>
<evidence type="ECO:0000256" key="8">
    <source>
        <dbReference type="ARBA" id="ARBA00023299"/>
    </source>
</evidence>
<dbReference type="EC" id="3.1.3.3" evidence="3"/>
<evidence type="ECO:0000256" key="4">
    <source>
        <dbReference type="ARBA" id="ARBA00022605"/>
    </source>
</evidence>
<feature type="chain" id="PRO_5020426671" description="phosphoserine phosphatase" evidence="11">
    <location>
        <begin position="23"/>
        <end position="423"/>
    </location>
</feature>
<gene>
    <name evidence="12" type="ORF">E9531_00820</name>
</gene>
<dbReference type="Proteomes" id="UP000308917">
    <property type="component" value="Unassembled WGS sequence"/>
</dbReference>
<dbReference type="GO" id="GO:0036424">
    <property type="term" value="F:L-phosphoserine phosphatase activity"/>
    <property type="evidence" value="ECO:0007669"/>
    <property type="project" value="TreeGrafter"/>
</dbReference>
<evidence type="ECO:0000256" key="9">
    <source>
        <dbReference type="ARBA" id="ARBA00048138"/>
    </source>
</evidence>
<dbReference type="InterPro" id="IPR023214">
    <property type="entry name" value="HAD_sf"/>
</dbReference>
<dbReference type="PROSITE" id="PS51257">
    <property type="entry name" value="PROKAR_LIPOPROTEIN"/>
    <property type="match status" value="1"/>
</dbReference>
<comment type="caution">
    <text evidence="12">The sequence shown here is derived from an EMBL/GenBank/DDBJ whole genome shotgun (WGS) entry which is preliminary data.</text>
</comment>
<accession>A0A4S8FBU1</accession>
<dbReference type="InterPro" id="IPR050582">
    <property type="entry name" value="HAD-like_SerB"/>
</dbReference>
<comment type="catalytic activity">
    <reaction evidence="10">
        <text>O-phospho-D-serine + H2O = D-serine + phosphate</text>
        <dbReference type="Rhea" id="RHEA:24873"/>
        <dbReference type="ChEBI" id="CHEBI:15377"/>
        <dbReference type="ChEBI" id="CHEBI:35247"/>
        <dbReference type="ChEBI" id="CHEBI:43474"/>
        <dbReference type="ChEBI" id="CHEBI:58680"/>
        <dbReference type="EC" id="3.1.3.3"/>
    </reaction>
</comment>
<sequence length="423" mass="46811">MDRRFFLSATAASLLVAGCASGRLRTGAAVALPTGNWDAFNHAQLSQMIQAMGNTSRDYRADRPPYAVFDWDNTSIFLDIQEALLVYQLQQLAFGMTPAQMDTAVRMNIPQTPFAAEFKNAQGQPLGIDAIAKDIVASYTWLHSHYAGLAGNQSLEQVQRSPHYGAFIAKVRYLYEAIGGTFDHATSYPWVTYLLTGLTQQQVRQLTADTVRWQLTQPIEKVTWNSPQALPGEAGVVSVSWKNGLRLAPEMQSLYQTLRGAGWDVWVCSASFVDVIKEISSNPEFGYNNPAERVLAMELERDADGRIQTQFRQGYDQTQGPGKTATIRRFLVSHYGYGPALIAGDSEGDQNMLVDFPELKHGLIVNRLRDPSTMIGQLSAKAASQYGHADAVYLLQGRDDNRGELIPSQQAIQLGKRQAQTLK</sequence>
<dbReference type="PANTHER" id="PTHR43344:SF2">
    <property type="entry name" value="PHOSPHOSERINE PHOSPHATASE"/>
    <property type="match status" value="1"/>
</dbReference>
<proteinExistence type="predicted"/>
<evidence type="ECO:0000256" key="11">
    <source>
        <dbReference type="SAM" id="SignalP"/>
    </source>
</evidence>
<dbReference type="Gene3D" id="3.40.50.1000">
    <property type="entry name" value="HAD superfamily/HAD-like"/>
    <property type="match status" value="1"/>
</dbReference>
<dbReference type="GO" id="GO:0006564">
    <property type="term" value="P:L-serine biosynthetic process"/>
    <property type="evidence" value="ECO:0007669"/>
    <property type="project" value="UniProtKB-KW"/>
</dbReference>
<dbReference type="SUPFAM" id="SSF56784">
    <property type="entry name" value="HAD-like"/>
    <property type="match status" value="1"/>
</dbReference>
<keyword evidence="13" id="KW-1185">Reference proteome</keyword>
<evidence type="ECO:0000313" key="13">
    <source>
        <dbReference type="Proteomes" id="UP000308917"/>
    </source>
</evidence>
<keyword evidence="5" id="KW-0479">Metal-binding</keyword>
<comment type="pathway">
    <text evidence="2">Amino-acid biosynthesis; L-serine biosynthesis; L-serine from 3-phospho-D-glycerate: step 3/3.</text>
</comment>
<evidence type="ECO:0000256" key="10">
    <source>
        <dbReference type="ARBA" id="ARBA00048523"/>
    </source>
</evidence>
<feature type="signal peptide" evidence="11">
    <location>
        <begin position="1"/>
        <end position="22"/>
    </location>
</feature>